<evidence type="ECO:0000259" key="2">
    <source>
        <dbReference type="Pfam" id="PF26078"/>
    </source>
</evidence>
<dbReference type="PANTHER" id="PTHR35862">
    <property type="entry name" value="FELS-2 PROPHAGE PROTEIN"/>
    <property type="match status" value="1"/>
</dbReference>
<evidence type="ECO:0000259" key="1">
    <source>
        <dbReference type="Pfam" id="PF04865"/>
    </source>
</evidence>
<dbReference type="InterPro" id="IPR058530">
    <property type="entry name" value="Baseplate_J-like_C"/>
</dbReference>
<dbReference type="InterPro" id="IPR006949">
    <property type="entry name" value="Barrel_Baseplate_J-like"/>
</dbReference>
<evidence type="ECO:0000313" key="5">
    <source>
        <dbReference type="Proteomes" id="UP000708805"/>
    </source>
</evidence>
<dbReference type="PIRSF" id="PIRSF020481">
    <property type="entry name" value="BAP"/>
    <property type="match status" value="1"/>
</dbReference>
<sequence length="377" mass="40000">MDLNKLKREDVKVVSDDLSEILAQTIADYEARSGKTLQPAHIERLLINTYAYRETLARKAVNEAYRQQHPRFATGLMLDLCGDDVNTPRLEASAARCTIRFTLAAGQGGTVLIAQGTQIAAGATVFQTTSSGTLSPAGRTLDLEAVCLQTGVSGNGFSAGQINAPVNPIDGVSAANITVSAGGAAEESDDAYRRRILLAPESFSVAGPVGAYEYFARRVSPVICDVHVGNLQSSDGAPIGGQVRVTVLTKTGLPSLELINEVQRALSGERVRPLCDTVTVAAPSVVDYTLDVELVLFTGANTAEVVAAAKQAWAAYEAARREKLGLDIVPLDIQTILKVDGVYNVILKKPTLTVIKPEQWSRCTSINIGTSSETAEG</sequence>
<feature type="domain" description="Baseplate J-like central" evidence="2">
    <location>
        <begin position="205"/>
        <end position="282"/>
    </location>
</feature>
<accession>A0A9X0ZS23</accession>
<dbReference type="InterPro" id="IPR052726">
    <property type="entry name" value="Phage_Baseplate_Hub"/>
</dbReference>
<dbReference type="Pfam" id="PF26079">
    <property type="entry name" value="Baseplate_J_C"/>
    <property type="match status" value="1"/>
</dbReference>
<proteinExistence type="predicted"/>
<name>A0A9X0ZS23_NEIEL</name>
<comment type="caution">
    <text evidence="4">The sequence shown here is derived from an EMBL/GenBank/DDBJ whole genome shotgun (WGS) entry which is preliminary data.</text>
</comment>
<organism evidence="4 5">
    <name type="scientific">Neisseria elongata subsp. nitroreducens</name>
    <dbReference type="NCBI Taxonomy" id="90367"/>
    <lineage>
        <taxon>Bacteria</taxon>
        <taxon>Pseudomonadati</taxon>
        <taxon>Pseudomonadota</taxon>
        <taxon>Betaproteobacteria</taxon>
        <taxon>Neisseriales</taxon>
        <taxon>Neisseriaceae</taxon>
        <taxon>Neisseria</taxon>
    </lineage>
</organism>
<dbReference type="InterPro" id="IPR058531">
    <property type="entry name" value="Baseplate_J_M"/>
</dbReference>
<dbReference type="Proteomes" id="UP000708805">
    <property type="component" value="Unassembled WGS sequence"/>
</dbReference>
<protein>
    <submittedName>
        <fullName evidence="4">Baseplate J/gp47 family protein</fullName>
    </submittedName>
</protein>
<feature type="domain" description="Baseplate J-like C-terminal" evidence="3">
    <location>
        <begin position="288"/>
        <end position="368"/>
    </location>
</feature>
<dbReference type="RefSeq" id="WP_214037447.1">
    <property type="nucleotide sequence ID" value="NZ_JAGJWT010000002.1"/>
</dbReference>
<dbReference type="EMBL" id="JAGJWT010000002">
    <property type="protein sequence ID" value="MBS9339996.1"/>
    <property type="molecule type" value="Genomic_DNA"/>
</dbReference>
<dbReference type="PANTHER" id="PTHR35862:SF1">
    <property type="entry name" value="FELS-2 PROPHAGE PROTEIN"/>
    <property type="match status" value="1"/>
</dbReference>
<dbReference type="InterPro" id="IPR014507">
    <property type="entry name" value="Baseplate_assembly_J_pred"/>
</dbReference>
<gene>
    <name evidence="4" type="ORF">J8641_04015</name>
</gene>
<reference evidence="4" key="1">
    <citation type="submission" date="2021-04" db="EMBL/GenBank/DDBJ databases">
        <title>Genomic characterization of endocarditis-associated Neisseria elongata subsp. nitroreducens.</title>
        <authorList>
            <person name="Schorner M."/>
            <person name="Passarelli-Araujo H."/>
            <person name="Scheffer M."/>
            <person name="Barazzetti F."/>
            <person name="Martins J."/>
            <person name="Machado H."/>
            <person name="Palmeiro J."/>
            <person name="Bazzo M."/>
        </authorList>
    </citation>
    <scope>NUCLEOTIDE SEQUENCE</scope>
    <source>
        <strain evidence="4">Nel_M001</strain>
    </source>
</reference>
<dbReference type="AlphaFoldDB" id="A0A9X0ZS23"/>
<feature type="domain" description="Baseplate protein J-like barrel" evidence="1">
    <location>
        <begin position="98"/>
        <end position="183"/>
    </location>
</feature>
<dbReference type="Pfam" id="PF04865">
    <property type="entry name" value="Baseplate_J"/>
    <property type="match status" value="1"/>
</dbReference>
<dbReference type="Pfam" id="PF26078">
    <property type="entry name" value="Baseplate_J_M"/>
    <property type="match status" value="1"/>
</dbReference>
<evidence type="ECO:0000259" key="3">
    <source>
        <dbReference type="Pfam" id="PF26079"/>
    </source>
</evidence>
<evidence type="ECO:0000313" key="4">
    <source>
        <dbReference type="EMBL" id="MBS9339996.1"/>
    </source>
</evidence>